<dbReference type="AlphaFoldDB" id="A0A967B140"/>
<keyword evidence="6" id="KW-1185">Reference proteome</keyword>
<dbReference type="RefSeq" id="WP_166195232.1">
    <property type="nucleotide sequence ID" value="NZ_JAAOIV010000004.1"/>
</dbReference>
<dbReference type="SUPFAM" id="SSF53850">
    <property type="entry name" value="Periplasmic binding protein-like II"/>
    <property type="match status" value="1"/>
</dbReference>
<dbReference type="GO" id="GO:0042956">
    <property type="term" value="P:maltodextrin transmembrane transport"/>
    <property type="evidence" value="ECO:0007669"/>
    <property type="project" value="TreeGrafter"/>
</dbReference>
<evidence type="ECO:0000256" key="2">
    <source>
        <dbReference type="ARBA" id="ARBA00022448"/>
    </source>
</evidence>
<dbReference type="EMBL" id="JAAOIV010000004">
    <property type="protein sequence ID" value="NHN55528.1"/>
    <property type="molecule type" value="Genomic_DNA"/>
</dbReference>
<dbReference type="Proteomes" id="UP000744769">
    <property type="component" value="Unassembled WGS sequence"/>
</dbReference>
<dbReference type="Gene3D" id="3.40.190.10">
    <property type="entry name" value="Periplasmic binding protein-like II"/>
    <property type="match status" value="1"/>
</dbReference>
<dbReference type="InterPro" id="IPR006059">
    <property type="entry name" value="SBP"/>
</dbReference>
<dbReference type="PANTHER" id="PTHR30061">
    <property type="entry name" value="MALTOSE-BINDING PERIPLASMIC PROTEIN"/>
    <property type="match status" value="1"/>
</dbReference>
<organism evidence="5 6">
    <name type="scientific">Metallococcus carri</name>
    <dbReference type="NCBI Taxonomy" id="1656884"/>
    <lineage>
        <taxon>Bacteria</taxon>
        <taxon>Bacillati</taxon>
        <taxon>Actinomycetota</taxon>
        <taxon>Actinomycetes</taxon>
        <taxon>Micrococcales</taxon>
        <taxon>Dermacoccaceae</taxon>
        <taxon>Metallococcus</taxon>
    </lineage>
</organism>
<evidence type="ECO:0000313" key="6">
    <source>
        <dbReference type="Proteomes" id="UP000744769"/>
    </source>
</evidence>
<sequence>MTAPRTVRRAVTMSVASLGVFTLAACGGGGGFTSGSAPSQNTKTAGGVKLTMMIGSSGPAETKAVQDATAAWGKSSGNTVNVVAASNLDQQLGQGFAGANPPDVFYVDASKIGTYAKAGYLFPYGDQLDKSTFEDSLVQAFSYQGKFYCAPKDSSTLALQINTDLWKAAGLTDKDYPTTWAQLETVAKKLTKGNVTGLVIGNDHNRGGAFMVQAGGWLQSGGKITATDPGNVKGLQEVQKLMQAGVLKYNTQTKPSTGWGGEALGKKVAAMTIEGNWIAGGMKDFPGVKYKTVELPAGPAGKGSLMFSNCWGIAAKSKNQAAAVALVKQLITPDQQMKFAADFGVMPSTKQGLTQFEQKYPDQAAFVKAAAYAKPPINLPGLTQATTSFDSAIGAMTPQTDATKLLQAFQKNADAAASGN</sequence>
<dbReference type="PANTHER" id="PTHR30061:SF50">
    <property type="entry name" value="MALTOSE_MALTODEXTRIN-BINDING PERIPLASMIC PROTEIN"/>
    <property type="match status" value="1"/>
</dbReference>
<protein>
    <submittedName>
        <fullName evidence="5">Extracellular solute-binding protein</fullName>
    </submittedName>
</protein>
<feature type="chain" id="PRO_5036823161" evidence="4">
    <location>
        <begin position="25"/>
        <end position="420"/>
    </location>
</feature>
<reference evidence="5" key="1">
    <citation type="submission" date="2020-03" db="EMBL/GenBank/DDBJ databases">
        <title>Draft sequencing of Calidifontibacter sp. DB0510.</title>
        <authorList>
            <person name="Kim D.-U."/>
        </authorList>
    </citation>
    <scope>NUCLEOTIDE SEQUENCE</scope>
    <source>
        <strain evidence="5">DB0510</strain>
    </source>
</reference>
<dbReference type="PROSITE" id="PS51257">
    <property type="entry name" value="PROKAR_LIPOPROTEIN"/>
    <property type="match status" value="1"/>
</dbReference>
<dbReference type="GO" id="GO:0015768">
    <property type="term" value="P:maltose transport"/>
    <property type="evidence" value="ECO:0007669"/>
    <property type="project" value="TreeGrafter"/>
</dbReference>
<comment type="similarity">
    <text evidence="1">Belongs to the bacterial solute-binding protein 1 family.</text>
</comment>
<evidence type="ECO:0000256" key="3">
    <source>
        <dbReference type="ARBA" id="ARBA00022729"/>
    </source>
</evidence>
<evidence type="ECO:0000256" key="1">
    <source>
        <dbReference type="ARBA" id="ARBA00008520"/>
    </source>
</evidence>
<name>A0A967B140_9MICO</name>
<keyword evidence="3 4" id="KW-0732">Signal</keyword>
<gene>
    <name evidence="5" type="ORF">G9U51_07005</name>
</gene>
<proteinExistence type="inferred from homology"/>
<keyword evidence="2" id="KW-0813">Transport</keyword>
<feature type="signal peptide" evidence="4">
    <location>
        <begin position="1"/>
        <end position="24"/>
    </location>
</feature>
<evidence type="ECO:0000313" key="5">
    <source>
        <dbReference type="EMBL" id="NHN55528.1"/>
    </source>
</evidence>
<evidence type="ECO:0000256" key="4">
    <source>
        <dbReference type="SAM" id="SignalP"/>
    </source>
</evidence>
<accession>A0A967B140</accession>
<dbReference type="GO" id="GO:1901982">
    <property type="term" value="F:maltose binding"/>
    <property type="evidence" value="ECO:0007669"/>
    <property type="project" value="TreeGrafter"/>
</dbReference>
<dbReference type="Pfam" id="PF01547">
    <property type="entry name" value="SBP_bac_1"/>
    <property type="match status" value="1"/>
</dbReference>
<comment type="caution">
    <text evidence="5">The sequence shown here is derived from an EMBL/GenBank/DDBJ whole genome shotgun (WGS) entry which is preliminary data.</text>
</comment>
<dbReference type="GO" id="GO:0055052">
    <property type="term" value="C:ATP-binding cassette (ABC) transporter complex, substrate-binding subunit-containing"/>
    <property type="evidence" value="ECO:0007669"/>
    <property type="project" value="TreeGrafter"/>
</dbReference>